<dbReference type="CDD" id="cd07067">
    <property type="entry name" value="HP_PGM_like"/>
    <property type="match status" value="1"/>
</dbReference>
<feature type="region of interest" description="Disordered" evidence="3">
    <location>
        <begin position="124"/>
        <end position="200"/>
    </location>
</feature>
<dbReference type="EMBL" id="BDGX01000037">
    <property type="protein sequence ID" value="GAV53596.1"/>
    <property type="molecule type" value="Genomic_DNA"/>
</dbReference>
<feature type="region of interest" description="Disordered" evidence="3">
    <location>
        <begin position="1"/>
        <end position="86"/>
    </location>
</feature>
<feature type="compositionally biased region" description="Polar residues" evidence="3">
    <location>
        <begin position="688"/>
        <end position="698"/>
    </location>
</feature>
<dbReference type="GO" id="GO:0005829">
    <property type="term" value="C:cytosol"/>
    <property type="evidence" value="ECO:0007669"/>
    <property type="project" value="TreeGrafter"/>
</dbReference>
<dbReference type="Gene3D" id="3.40.50.300">
    <property type="entry name" value="P-loop containing nucleotide triphosphate hydrolases"/>
    <property type="match status" value="1"/>
</dbReference>
<dbReference type="GO" id="GO:0005524">
    <property type="term" value="F:ATP binding"/>
    <property type="evidence" value="ECO:0007669"/>
    <property type="project" value="UniProtKB-KW"/>
</dbReference>
<dbReference type="InterPro" id="IPR029033">
    <property type="entry name" value="His_PPase_superfam"/>
</dbReference>
<dbReference type="SUPFAM" id="SSF53254">
    <property type="entry name" value="Phosphoglycerate mutase-like"/>
    <property type="match status" value="1"/>
</dbReference>
<dbReference type="InterPro" id="IPR013079">
    <property type="entry name" value="6Phosfructo_kin"/>
</dbReference>
<dbReference type="AlphaFoldDB" id="A0A1Q3ACT1"/>
<dbReference type="Pfam" id="PF01591">
    <property type="entry name" value="6PF2K"/>
    <property type="match status" value="1"/>
</dbReference>
<keyword evidence="1" id="KW-0547">Nucleotide-binding</keyword>
<feature type="compositionally biased region" description="Basic and acidic residues" evidence="3">
    <location>
        <begin position="47"/>
        <end position="56"/>
    </location>
</feature>
<dbReference type="GO" id="GO:0006000">
    <property type="term" value="P:fructose metabolic process"/>
    <property type="evidence" value="ECO:0007669"/>
    <property type="project" value="InterPro"/>
</dbReference>
<feature type="domain" description="6-phosphofructo-2-kinase" evidence="4">
    <location>
        <begin position="195"/>
        <end position="415"/>
    </location>
</feature>
<keyword evidence="2" id="KW-0067">ATP-binding</keyword>
<dbReference type="GO" id="GO:0003873">
    <property type="term" value="F:6-phosphofructo-2-kinase activity"/>
    <property type="evidence" value="ECO:0007669"/>
    <property type="project" value="InterPro"/>
</dbReference>
<dbReference type="InterPro" id="IPR027417">
    <property type="entry name" value="P-loop_NTPase"/>
</dbReference>
<reference evidence="5 6" key="1">
    <citation type="submission" date="2016-08" db="EMBL/GenBank/DDBJ databases">
        <title>Draft genome sequence of allopolyploid Zygosaccharomyces rouxii.</title>
        <authorList>
            <person name="Watanabe J."/>
            <person name="Uehara K."/>
            <person name="Mogi Y."/>
            <person name="Tsukioka Y."/>
        </authorList>
    </citation>
    <scope>NUCLEOTIDE SEQUENCE [LARGE SCALE GENOMIC DNA]</scope>
    <source>
        <strain evidence="5 6">NBRC 110957</strain>
    </source>
</reference>
<accession>A0A1Q3ACT1</accession>
<feature type="compositionally biased region" description="Polar residues" evidence="3">
    <location>
        <begin position="68"/>
        <end position="86"/>
    </location>
</feature>
<dbReference type="Proteomes" id="UP000187013">
    <property type="component" value="Unassembled WGS sequence"/>
</dbReference>
<feature type="region of interest" description="Disordered" evidence="3">
    <location>
        <begin position="670"/>
        <end position="703"/>
    </location>
</feature>
<evidence type="ECO:0000313" key="6">
    <source>
        <dbReference type="Proteomes" id="UP000187013"/>
    </source>
</evidence>
<dbReference type="SMART" id="SM00855">
    <property type="entry name" value="PGAM"/>
    <property type="match status" value="1"/>
</dbReference>
<organism evidence="5 6">
    <name type="scientific">Zygosaccharomyces rouxii</name>
    <dbReference type="NCBI Taxonomy" id="4956"/>
    <lineage>
        <taxon>Eukaryota</taxon>
        <taxon>Fungi</taxon>
        <taxon>Dikarya</taxon>
        <taxon>Ascomycota</taxon>
        <taxon>Saccharomycotina</taxon>
        <taxon>Saccharomycetes</taxon>
        <taxon>Saccharomycetales</taxon>
        <taxon>Saccharomycetaceae</taxon>
        <taxon>Zygosaccharomyces</taxon>
    </lineage>
</organism>
<feature type="compositionally biased region" description="Basic and acidic residues" evidence="3">
    <location>
        <begin position="1"/>
        <end position="39"/>
    </location>
</feature>
<dbReference type="InterPro" id="IPR013078">
    <property type="entry name" value="His_Pase_superF_clade-1"/>
</dbReference>
<name>A0A1Q3ACT1_ZYGRO</name>
<dbReference type="PANTHER" id="PTHR10606:SF32">
    <property type="entry name" value="6-PHOSPHOFRUCTO-2-KINASE 1"/>
    <property type="match status" value="1"/>
</dbReference>
<dbReference type="SUPFAM" id="SSF52540">
    <property type="entry name" value="P-loop containing nucleoside triphosphate hydrolases"/>
    <property type="match status" value="1"/>
</dbReference>
<protein>
    <recommendedName>
        <fullName evidence="4">6-phosphofructo-2-kinase domain-containing protein</fullName>
    </recommendedName>
</protein>
<dbReference type="GO" id="GO:0006003">
    <property type="term" value="P:fructose 2,6-bisphosphate metabolic process"/>
    <property type="evidence" value="ECO:0007669"/>
    <property type="project" value="InterPro"/>
</dbReference>
<gene>
    <name evidence="5" type="ORF">ZYGR_0AK00980</name>
</gene>
<evidence type="ECO:0000256" key="3">
    <source>
        <dbReference type="SAM" id="MobiDB-lite"/>
    </source>
</evidence>
<evidence type="ECO:0000313" key="5">
    <source>
        <dbReference type="EMBL" id="GAV53596.1"/>
    </source>
</evidence>
<dbReference type="PRINTS" id="PR00991">
    <property type="entry name" value="6PFRUCTKNASE"/>
</dbReference>
<sequence length="803" mass="90784">MFKSVEYFKTDKDAPPELEVEPKEGPGDKKASNSKGNKEDEVDEDEARDKLQDLHKLPQFQKRPLSDTPVTSGWNSPTDAVTPLTSPEASCTNLVSLNVPALHAIPGHPTSGISEINNNTATATGTTAADNKNYTNNDNTTTTTNNNNNNNRTSTFHQRRIDGTDSPSKFPHPTRRPTTIDVPGLTKSKSSPDGTISKEDPGSKLVIVMVGLPATGKSFITNKLSRYLNFSMYYCKVFNVGNTRRQFAKEHGLNEQDSNFFSPENEKYSKLRDKWALDTLDQLLDYLLDGPGSVAVFDATNTKKKRRREVLQRIRQRSAHLKVLFLESICSDEKVVERNIQLKLFGPDYKGKDPTSSLKDFKERLSNYLRAYEPIEDDEGLQFVKMIDVGKKVIAYEIQGFLASQTVYYLLNFNLSERQIWITRNGESEDNVRGRIGGNSHLTARGEKYARALAKFIDQQRSIFNENFLREQQENNRASTSNAQCNEFFVWTSMRDRSVETSSYFDEVDYPMKQMRMLDELSAGDFEGMAYPEIDELFPEELEKRHKDKLRYRYPGIGGESYMDVTNRLRPVIAEIERIEDNVLIITHRVVARILLGYFLNLNKDIITNVDVPLHCVYCLEMKPYGIQWKLFEYREESDNFQEVPKSEMNITKVQENELVFQERRYSLVPTAPPSASHHGSDGKNSDKGSLTRSSSFTAPADPEPFSSYAANVAPSHGAMPCVVEPSGGTTISGNRNRPVAPNNTLRSSLLAKHDADHNVRPATTGTVRHNKTDCSSPFEIDKLNEKLTQLRANLNDKQKSND</sequence>
<dbReference type="InterPro" id="IPR003094">
    <property type="entry name" value="6Pfruct_kin"/>
</dbReference>
<dbReference type="FunFam" id="3.40.50.300:FF:001101">
    <property type="entry name" value="6-phosphofructo-2-kinase 1"/>
    <property type="match status" value="1"/>
</dbReference>
<dbReference type="PANTHER" id="PTHR10606">
    <property type="entry name" value="6-PHOSPHOFRUCTO-2-KINASE/FRUCTOSE-2,6-BISPHOSPHATASE"/>
    <property type="match status" value="1"/>
</dbReference>
<dbReference type="OrthoDB" id="267323at2759"/>
<evidence type="ECO:0000256" key="1">
    <source>
        <dbReference type="ARBA" id="ARBA00022741"/>
    </source>
</evidence>
<dbReference type="Pfam" id="PF00300">
    <property type="entry name" value="His_Phos_1"/>
    <property type="match status" value="1"/>
</dbReference>
<evidence type="ECO:0000259" key="4">
    <source>
        <dbReference type="Pfam" id="PF01591"/>
    </source>
</evidence>
<comment type="caution">
    <text evidence="5">The sequence shown here is derived from an EMBL/GenBank/DDBJ whole genome shotgun (WGS) entry which is preliminary data.</text>
</comment>
<dbReference type="Gene3D" id="3.40.50.1240">
    <property type="entry name" value="Phosphoglycerate mutase-like"/>
    <property type="match status" value="1"/>
</dbReference>
<proteinExistence type="predicted"/>
<evidence type="ECO:0000256" key="2">
    <source>
        <dbReference type="ARBA" id="ARBA00022840"/>
    </source>
</evidence>
<feature type="compositionally biased region" description="Low complexity" evidence="3">
    <location>
        <begin position="124"/>
        <end position="155"/>
    </location>
</feature>